<comment type="caution">
    <text evidence="1">The sequence shown here is derived from an EMBL/GenBank/DDBJ whole genome shotgun (WGS) entry which is preliminary data.</text>
</comment>
<evidence type="ECO:0000313" key="2">
    <source>
        <dbReference type="Proteomes" id="UP001054889"/>
    </source>
</evidence>
<dbReference type="EMBL" id="BQKI01000075">
    <property type="protein sequence ID" value="GJN21221.1"/>
    <property type="molecule type" value="Genomic_DNA"/>
</dbReference>
<reference evidence="1" key="2">
    <citation type="submission" date="2021-12" db="EMBL/GenBank/DDBJ databases">
        <title>Resequencing data analysis of finger millet.</title>
        <authorList>
            <person name="Hatakeyama M."/>
            <person name="Aluri S."/>
            <person name="Balachadran M.T."/>
            <person name="Sivarajan S.R."/>
            <person name="Poveda L."/>
            <person name="Shimizu-Inatsugi R."/>
            <person name="Schlapbach R."/>
            <person name="Sreeman S.M."/>
            <person name="Shimizu K.K."/>
        </authorList>
    </citation>
    <scope>NUCLEOTIDE SEQUENCE</scope>
</reference>
<gene>
    <name evidence="1" type="primary">gb08682</name>
    <name evidence="1" type="ORF">PR202_gb08682</name>
</gene>
<accession>A0AAV5EF93</accession>
<keyword evidence="2" id="KW-1185">Reference proteome</keyword>
<dbReference type="AlphaFoldDB" id="A0AAV5EF93"/>
<protein>
    <submittedName>
        <fullName evidence="1">Uncharacterized protein</fullName>
    </submittedName>
</protein>
<sequence length="77" mass="8781">MYTGIDQHKNQVQNMAYRQPHEPLRPVPLREWIKLRYNTVISPGHGFNAEHLRDLTPDHRLVRSRRAAAAAGGQQGG</sequence>
<reference evidence="1" key="1">
    <citation type="journal article" date="2018" name="DNA Res.">
        <title>Multiple hybrid de novo genome assembly of finger millet, an orphan allotetraploid crop.</title>
        <authorList>
            <person name="Hatakeyama M."/>
            <person name="Aluri S."/>
            <person name="Balachadran M.T."/>
            <person name="Sivarajan S.R."/>
            <person name="Patrignani A."/>
            <person name="Gruter S."/>
            <person name="Poveda L."/>
            <person name="Shimizu-Inatsugi R."/>
            <person name="Baeten J."/>
            <person name="Francoijs K.J."/>
            <person name="Nataraja K.N."/>
            <person name="Reddy Y.A.N."/>
            <person name="Phadnis S."/>
            <person name="Ravikumar R.L."/>
            <person name="Schlapbach R."/>
            <person name="Sreeman S.M."/>
            <person name="Shimizu K.K."/>
        </authorList>
    </citation>
    <scope>NUCLEOTIDE SEQUENCE</scope>
</reference>
<evidence type="ECO:0000313" key="1">
    <source>
        <dbReference type="EMBL" id="GJN21221.1"/>
    </source>
</evidence>
<dbReference type="Proteomes" id="UP001054889">
    <property type="component" value="Unassembled WGS sequence"/>
</dbReference>
<proteinExistence type="predicted"/>
<name>A0AAV5EF93_ELECO</name>
<organism evidence="1 2">
    <name type="scientific">Eleusine coracana subsp. coracana</name>
    <dbReference type="NCBI Taxonomy" id="191504"/>
    <lineage>
        <taxon>Eukaryota</taxon>
        <taxon>Viridiplantae</taxon>
        <taxon>Streptophyta</taxon>
        <taxon>Embryophyta</taxon>
        <taxon>Tracheophyta</taxon>
        <taxon>Spermatophyta</taxon>
        <taxon>Magnoliopsida</taxon>
        <taxon>Liliopsida</taxon>
        <taxon>Poales</taxon>
        <taxon>Poaceae</taxon>
        <taxon>PACMAD clade</taxon>
        <taxon>Chloridoideae</taxon>
        <taxon>Cynodonteae</taxon>
        <taxon>Eleusininae</taxon>
        <taxon>Eleusine</taxon>
    </lineage>
</organism>